<feature type="chain" id="PRO_5045341631" evidence="1">
    <location>
        <begin position="22"/>
        <end position="220"/>
    </location>
</feature>
<evidence type="ECO:0000313" key="3">
    <source>
        <dbReference type="Proteomes" id="UP001627408"/>
    </source>
</evidence>
<accession>A0ABW8UVT9</accession>
<name>A0ABW8UVT9_9RHOB</name>
<dbReference type="EMBL" id="JBHDIY010000002">
    <property type="protein sequence ID" value="MFL4470066.1"/>
    <property type="molecule type" value="Genomic_DNA"/>
</dbReference>
<feature type="signal peptide" evidence="1">
    <location>
        <begin position="1"/>
        <end position="21"/>
    </location>
</feature>
<dbReference type="RefSeq" id="WP_407591937.1">
    <property type="nucleotide sequence ID" value="NZ_JBHDIY010000002.1"/>
</dbReference>
<dbReference type="SUPFAM" id="SSF53474">
    <property type="entry name" value="alpha/beta-Hydrolases"/>
    <property type="match status" value="1"/>
</dbReference>
<organism evidence="2 3">
    <name type="scientific">Tateyamaria armeniaca</name>
    <dbReference type="NCBI Taxonomy" id="2518930"/>
    <lineage>
        <taxon>Bacteria</taxon>
        <taxon>Pseudomonadati</taxon>
        <taxon>Pseudomonadota</taxon>
        <taxon>Alphaproteobacteria</taxon>
        <taxon>Rhodobacterales</taxon>
        <taxon>Roseobacteraceae</taxon>
        <taxon>Tateyamaria</taxon>
    </lineage>
</organism>
<sequence length="220" mass="23490">MRILTLALTGLLAALPGAASRAETVVIPGAPDAIIRVVSRVAGPDPALIVGLHGYGAHETQIATLLPVDTAVPHIYVALRAPLILAEGGYAWFPIHSGVSGINIAPVVVERAVNELARLLPRMRLRSECPQKTFTFPVTPKAEHSHSRLLCSGRTPLRVLVAHGARDPLISKGEIATTRNALSSHGRAVTAFDEDVPHVVGNAGRLRLQRWLASTITRQH</sequence>
<keyword evidence="2" id="KW-0378">Hydrolase</keyword>
<reference evidence="2 3" key="1">
    <citation type="submission" date="2024-08" db="EMBL/GenBank/DDBJ databases">
        <title>Tateyamaria sp. nov., isolated from marine algae.</title>
        <authorList>
            <person name="Choi B.J."/>
            <person name="Kim J.M."/>
            <person name="Lee J.K."/>
            <person name="Choi D.G."/>
            <person name="Bayburt H."/>
            <person name="Baek J.H."/>
            <person name="Han D.M."/>
            <person name="Jeon C.O."/>
        </authorList>
    </citation>
    <scope>NUCLEOTIDE SEQUENCE [LARGE SCALE GENOMIC DNA]</scope>
    <source>
        <strain evidence="2 3">KMU-156</strain>
    </source>
</reference>
<dbReference type="Proteomes" id="UP001627408">
    <property type="component" value="Unassembled WGS sequence"/>
</dbReference>
<comment type="caution">
    <text evidence="2">The sequence shown here is derived from an EMBL/GenBank/DDBJ whole genome shotgun (WGS) entry which is preliminary data.</text>
</comment>
<proteinExistence type="predicted"/>
<protein>
    <submittedName>
        <fullName evidence="2">Alpha/beta hydrolase</fullName>
    </submittedName>
</protein>
<keyword evidence="1" id="KW-0732">Signal</keyword>
<keyword evidence="3" id="KW-1185">Reference proteome</keyword>
<dbReference type="GO" id="GO:0016787">
    <property type="term" value="F:hydrolase activity"/>
    <property type="evidence" value="ECO:0007669"/>
    <property type="project" value="UniProtKB-KW"/>
</dbReference>
<dbReference type="InterPro" id="IPR029058">
    <property type="entry name" value="AB_hydrolase_fold"/>
</dbReference>
<gene>
    <name evidence="2" type="ORF">ACERZ8_09385</name>
</gene>
<dbReference type="Gene3D" id="3.40.50.1820">
    <property type="entry name" value="alpha/beta hydrolase"/>
    <property type="match status" value="2"/>
</dbReference>
<evidence type="ECO:0000313" key="2">
    <source>
        <dbReference type="EMBL" id="MFL4470066.1"/>
    </source>
</evidence>
<evidence type="ECO:0000256" key="1">
    <source>
        <dbReference type="SAM" id="SignalP"/>
    </source>
</evidence>